<evidence type="ECO:0000313" key="3">
    <source>
        <dbReference type="Proteomes" id="UP000054097"/>
    </source>
</evidence>
<evidence type="ECO:0000256" key="1">
    <source>
        <dbReference type="SAM" id="MobiDB-lite"/>
    </source>
</evidence>
<dbReference type="AlphaFoldDB" id="A0A0C2X821"/>
<feature type="compositionally biased region" description="Low complexity" evidence="1">
    <location>
        <begin position="33"/>
        <end position="52"/>
    </location>
</feature>
<dbReference type="Proteomes" id="UP000054097">
    <property type="component" value="Unassembled WGS sequence"/>
</dbReference>
<organism evidence="2 3">
    <name type="scientific">Serendipita vermifera MAFF 305830</name>
    <dbReference type="NCBI Taxonomy" id="933852"/>
    <lineage>
        <taxon>Eukaryota</taxon>
        <taxon>Fungi</taxon>
        <taxon>Dikarya</taxon>
        <taxon>Basidiomycota</taxon>
        <taxon>Agaricomycotina</taxon>
        <taxon>Agaricomycetes</taxon>
        <taxon>Sebacinales</taxon>
        <taxon>Serendipitaceae</taxon>
        <taxon>Serendipita</taxon>
    </lineage>
</organism>
<gene>
    <name evidence="2" type="ORF">M408DRAFT_331173</name>
</gene>
<proteinExistence type="predicted"/>
<keyword evidence="3" id="KW-1185">Reference proteome</keyword>
<dbReference type="OrthoDB" id="3268188at2759"/>
<dbReference type="EMBL" id="KN824314">
    <property type="protein sequence ID" value="KIM25407.1"/>
    <property type="molecule type" value="Genomic_DNA"/>
</dbReference>
<reference evidence="3" key="2">
    <citation type="submission" date="2015-01" db="EMBL/GenBank/DDBJ databases">
        <title>Evolutionary Origins and Diversification of the Mycorrhizal Mutualists.</title>
        <authorList>
            <consortium name="DOE Joint Genome Institute"/>
            <consortium name="Mycorrhizal Genomics Consortium"/>
            <person name="Kohler A."/>
            <person name="Kuo A."/>
            <person name="Nagy L.G."/>
            <person name="Floudas D."/>
            <person name="Copeland A."/>
            <person name="Barry K.W."/>
            <person name="Cichocki N."/>
            <person name="Veneault-Fourrey C."/>
            <person name="LaButti K."/>
            <person name="Lindquist E.A."/>
            <person name="Lipzen A."/>
            <person name="Lundell T."/>
            <person name="Morin E."/>
            <person name="Murat C."/>
            <person name="Riley R."/>
            <person name="Ohm R."/>
            <person name="Sun H."/>
            <person name="Tunlid A."/>
            <person name="Henrissat B."/>
            <person name="Grigoriev I.V."/>
            <person name="Hibbett D.S."/>
            <person name="Martin F."/>
        </authorList>
    </citation>
    <scope>NUCLEOTIDE SEQUENCE [LARGE SCALE GENOMIC DNA]</scope>
    <source>
        <strain evidence="3">MAFF 305830</strain>
    </source>
</reference>
<protein>
    <submittedName>
        <fullName evidence="2">Uncharacterized protein</fullName>
    </submittedName>
</protein>
<dbReference type="HOGENOM" id="CLU_706297_0_0_1"/>
<sequence length="391" mass="42007">MSQAFTLAPPPHSAPRRRASRPQMEATVQFTRSGSSSKTTIQSSVEAAPVPVSVPVSVVTSTPDATLEVVAERSRSASRSFKRFKSPFSRSAPSSPERSATAAVAPEFPAQLSDKVAALKASEESTSKASKKSKAKSAEKKKADDKVHYHANSSNQRPMNYATNVQLEMLMGGGSQDYWLSKSRKTGNSGEEGEDEEEVGGFKDEDGNIWWDVEEKSQWTSLLPKDGQGLPATNDMWVDFNTDYRRSSTSSADSTISSFSAELMEEMDGPVLYGDVEAEQAHNTLYGMQRATGTVLFPIAMGDESAADASAARAIMSQAKQTLSGKSAVVISNEFEDSFLSYEASNVSSTVRVVNVVPTKEISVVAVPVAKTKKSGLLKGLWGSKSSSSRQ</sequence>
<feature type="compositionally biased region" description="Low complexity" evidence="1">
    <location>
        <begin position="86"/>
        <end position="103"/>
    </location>
</feature>
<feature type="compositionally biased region" description="Basic and acidic residues" evidence="1">
    <location>
        <begin position="136"/>
        <end position="148"/>
    </location>
</feature>
<feature type="region of interest" description="Disordered" evidence="1">
    <location>
        <begin position="1"/>
        <end position="52"/>
    </location>
</feature>
<evidence type="ECO:0000313" key="2">
    <source>
        <dbReference type="EMBL" id="KIM25407.1"/>
    </source>
</evidence>
<feature type="region of interest" description="Disordered" evidence="1">
    <location>
        <begin position="181"/>
        <end position="204"/>
    </location>
</feature>
<accession>A0A0C2X821</accession>
<name>A0A0C2X821_SERVB</name>
<feature type="region of interest" description="Disordered" evidence="1">
    <location>
        <begin position="72"/>
        <end position="158"/>
    </location>
</feature>
<reference evidence="2 3" key="1">
    <citation type="submission" date="2014-04" db="EMBL/GenBank/DDBJ databases">
        <authorList>
            <consortium name="DOE Joint Genome Institute"/>
            <person name="Kuo A."/>
            <person name="Zuccaro A."/>
            <person name="Kohler A."/>
            <person name="Nagy L.G."/>
            <person name="Floudas D."/>
            <person name="Copeland A."/>
            <person name="Barry K.W."/>
            <person name="Cichocki N."/>
            <person name="Veneault-Fourrey C."/>
            <person name="LaButti K."/>
            <person name="Lindquist E.A."/>
            <person name="Lipzen A."/>
            <person name="Lundell T."/>
            <person name="Morin E."/>
            <person name="Murat C."/>
            <person name="Sun H."/>
            <person name="Tunlid A."/>
            <person name="Henrissat B."/>
            <person name="Grigoriev I.V."/>
            <person name="Hibbett D.S."/>
            <person name="Martin F."/>
            <person name="Nordberg H.P."/>
            <person name="Cantor M.N."/>
            <person name="Hua S.X."/>
        </authorList>
    </citation>
    <scope>NUCLEOTIDE SEQUENCE [LARGE SCALE GENOMIC DNA]</scope>
    <source>
        <strain evidence="2 3">MAFF 305830</strain>
    </source>
</reference>